<dbReference type="Proteomes" id="UP000006765">
    <property type="component" value="Unassembled WGS sequence"/>
</dbReference>
<protein>
    <submittedName>
        <fullName evidence="10">Two component, sigma54 specific, transcriptional regulator, Fis family</fullName>
    </submittedName>
</protein>
<dbReference type="FunFam" id="3.40.50.300:FF:001812">
    <property type="entry name" value="C4-dicarboxylate transport transcriptional regulatory protein DctD"/>
    <property type="match status" value="1"/>
</dbReference>
<evidence type="ECO:0000256" key="7">
    <source>
        <dbReference type="PROSITE-ProRule" id="PRU00169"/>
    </source>
</evidence>
<dbReference type="PROSITE" id="PS50045">
    <property type="entry name" value="SIGMA54_INTERACT_4"/>
    <property type="match status" value="1"/>
</dbReference>
<evidence type="ECO:0000313" key="10">
    <source>
        <dbReference type="EMBL" id="EKE44044.1"/>
    </source>
</evidence>
<evidence type="ECO:0000256" key="4">
    <source>
        <dbReference type="ARBA" id="ARBA00023012"/>
    </source>
</evidence>
<dbReference type="PROSITE" id="PS50110">
    <property type="entry name" value="RESPONSE_REGULATORY"/>
    <property type="match status" value="1"/>
</dbReference>
<evidence type="ECO:0000259" key="8">
    <source>
        <dbReference type="PROSITE" id="PS50045"/>
    </source>
</evidence>
<dbReference type="InterPro" id="IPR002197">
    <property type="entry name" value="HTH_Fis"/>
</dbReference>
<dbReference type="STRING" id="1231392.OCGS_2025"/>
<name>K2HMF5_9RHOB</name>
<dbReference type="Gene3D" id="3.40.50.2300">
    <property type="match status" value="1"/>
</dbReference>
<dbReference type="FunFam" id="3.40.50.2300:FF:000018">
    <property type="entry name" value="DNA-binding transcriptional regulator NtrC"/>
    <property type="match status" value="1"/>
</dbReference>
<evidence type="ECO:0000259" key="9">
    <source>
        <dbReference type="PROSITE" id="PS50110"/>
    </source>
</evidence>
<accession>K2HMF5</accession>
<feature type="domain" description="Sigma-54 factor interaction" evidence="8">
    <location>
        <begin position="146"/>
        <end position="358"/>
    </location>
</feature>
<dbReference type="Gene3D" id="3.40.50.300">
    <property type="entry name" value="P-loop containing nucleotide triphosphate hydrolases"/>
    <property type="match status" value="1"/>
</dbReference>
<evidence type="ECO:0000256" key="1">
    <source>
        <dbReference type="ARBA" id="ARBA00022553"/>
    </source>
</evidence>
<dbReference type="Pfam" id="PF00072">
    <property type="entry name" value="Response_reg"/>
    <property type="match status" value="1"/>
</dbReference>
<gene>
    <name evidence="10" type="ORF">OCGS_2025</name>
</gene>
<feature type="domain" description="Response regulatory" evidence="9">
    <location>
        <begin position="6"/>
        <end position="120"/>
    </location>
</feature>
<keyword evidence="1 7" id="KW-0597">Phosphoprotein</keyword>
<keyword evidence="2" id="KW-0547">Nucleotide-binding</keyword>
<dbReference type="Gene3D" id="1.10.8.60">
    <property type="match status" value="1"/>
</dbReference>
<dbReference type="SUPFAM" id="SSF46689">
    <property type="entry name" value="Homeodomain-like"/>
    <property type="match status" value="1"/>
</dbReference>
<dbReference type="PATRIC" id="fig|1231392.3.peg.2036"/>
<dbReference type="CDD" id="cd00009">
    <property type="entry name" value="AAA"/>
    <property type="match status" value="1"/>
</dbReference>
<evidence type="ECO:0000256" key="3">
    <source>
        <dbReference type="ARBA" id="ARBA00022840"/>
    </source>
</evidence>
<organism evidence="10 11">
    <name type="scientific">Oceaniovalibus guishaninsula JLT2003</name>
    <dbReference type="NCBI Taxonomy" id="1231392"/>
    <lineage>
        <taxon>Bacteria</taxon>
        <taxon>Pseudomonadati</taxon>
        <taxon>Pseudomonadota</taxon>
        <taxon>Alphaproteobacteria</taxon>
        <taxon>Rhodobacterales</taxon>
        <taxon>Roseobacteraceae</taxon>
        <taxon>Oceaniovalibus</taxon>
    </lineage>
</organism>
<dbReference type="InterPro" id="IPR009057">
    <property type="entry name" value="Homeodomain-like_sf"/>
</dbReference>
<dbReference type="FunFam" id="1.10.10.60:FF:000179">
    <property type="entry name" value="Two component, sigma54 specific, transcriptional regulator, Fis family"/>
    <property type="match status" value="1"/>
</dbReference>
<dbReference type="InterPro" id="IPR001789">
    <property type="entry name" value="Sig_transdc_resp-reg_receiver"/>
</dbReference>
<dbReference type="GO" id="GO:0006355">
    <property type="term" value="P:regulation of DNA-templated transcription"/>
    <property type="evidence" value="ECO:0007669"/>
    <property type="project" value="InterPro"/>
</dbReference>
<keyword evidence="4" id="KW-0902">Two-component regulatory system</keyword>
<dbReference type="GO" id="GO:0043565">
    <property type="term" value="F:sequence-specific DNA binding"/>
    <property type="evidence" value="ECO:0007669"/>
    <property type="project" value="InterPro"/>
</dbReference>
<dbReference type="PROSITE" id="PS00688">
    <property type="entry name" value="SIGMA54_INTERACT_3"/>
    <property type="match status" value="1"/>
</dbReference>
<proteinExistence type="predicted"/>
<evidence type="ECO:0000256" key="6">
    <source>
        <dbReference type="ARBA" id="ARBA00023163"/>
    </source>
</evidence>
<dbReference type="GO" id="GO:0005524">
    <property type="term" value="F:ATP binding"/>
    <property type="evidence" value="ECO:0007669"/>
    <property type="project" value="UniProtKB-KW"/>
</dbReference>
<dbReference type="AlphaFoldDB" id="K2HMF5"/>
<dbReference type="Pfam" id="PF25601">
    <property type="entry name" value="AAA_lid_14"/>
    <property type="match status" value="1"/>
</dbReference>
<dbReference type="Pfam" id="PF00158">
    <property type="entry name" value="Sigma54_activat"/>
    <property type="match status" value="1"/>
</dbReference>
<evidence type="ECO:0000256" key="5">
    <source>
        <dbReference type="ARBA" id="ARBA00023015"/>
    </source>
</evidence>
<dbReference type="eggNOG" id="COG2204">
    <property type="taxonomic scope" value="Bacteria"/>
</dbReference>
<comment type="caution">
    <text evidence="10">The sequence shown here is derived from an EMBL/GenBank/DDBJ whole genome shotgun (WGS) entry which is preliminary data.</text>
</comment>
<dbReference type="InterPro" id="IPR025944">
    <property type="entry name" value="Sigma_54_int_dom_CS"/>
</dbReference>
<evidence type="ECO:0000313" key="11">
    <source>
        <dbReference type="Proteomes" id="UP000006765"/>
    </source>
</evidence>
<dbReference type="InterPro" id="IPR002078">
    <property type="entry name" value="Sigma_54_int"/>
</dbReference>
<dbReference type="InterPro" id="IPR011006">
    <property type="entry name" value="CheY-like_superfamily"/>
</dbReference>
<dbReference type="SUPFAM" id="SSF52172">
    <property type="entry name" value="CheY-like"/>
    <property type="match status" value="1"/>
</dbReference>
<keyword evidence="3" id="KW-0067">ATP-binding</keyword>
<reference evidence="10 11" key="1">
    <citation type="journal article" date="2012" name="J. Bacteriol.">
        <title>Draft Genome Sequence of Oceaniovalibus guishaninsula JLT2003T.</title>
        <authorList>
            <person name="Tang K."/>
            <person name="Liu K."/>
            <person name="Jiao N."/>
        </authorList>
    </citation>
    <scope>NUCLEOTIDE SEQUENCE [LARGE SCALE GENOMIC DNA]</scope>
    <source>
        <strain evidence="10 11">JLT2003</strain>
    </source>
</reference>
<dbReference type="CDD" id="cd17549">
    <property type="entry name" value="REC_DctD-like"/>
    <property type="match status" value="1"/>
</dbReference>
<dbReference type="PANTHER" id="PTHR32071">
    <property type="entry name" value="TRANSCRIPTIONAL REGULATORY PROTEIN"/>
    <property type="match status" value="1"/>
</dbReference>
<dbReference type="PANTHER" id="PTHR32071:SF57">
    <property type="entry name" value="C4-DICARBOXYLATE TRANSPORT TRANSCRIPTIONAL REGULATORY PROTEIN DCTD"/>
    <property type="match status" value="1"/>
</dbReference>
<keyword evidence="5" id="KW-0805">Transcription regulation</keyword>
<keyword evidence="6" id="KW-0804">Transcription</keyword>
<dbReference type="InterPro" id="IPR027417">
    <property type="entry name" value="P-loop_NTPase"/>
</dbReference>
<sequence length="440" mass="48135">MAQAMKIAIVDDEQDMRQSISQWLSLSGFETETYPSAEDALKALSPDWPGVVISDVKMPGMDGMAFLKRLLSVDSALPVIMITGHGDVPMAVEAMRVGAFDFLEKPFNPERMTELAKRATSTRRLTLDSRALRRDLGDGTGIMRKLIGSSPVMERLREDILDLGQGDGHVLIDGETGTGKTLTAHALHAVGAKAGRKFVLFSCAGKDEEALGAALFGPNEADLPLLEQARGGTLVLEDIDALPTALQGKLLAWMNDQGTPPETRLVAVSNLSEQGRTCEDALRPELYYRLATMKITLPPLRARGEDILTLFSRFSEQYAEEYGCDAPEISAQEAAQLLQAPWPGNVRQLSNVAERAVMQNRRGTGTISSLLMAGDDGMAGMTTEGKPLKEYVEAFEKMLIDNTMRRHKGSIVAVMDELCLPRRTLNEKMAKYGLSRSDYL</sequence>
<evidence type="ECO:0000256" key="2">
    <source>
        <dbReference type="ARBA" id="ARBA00022741"/>
    </source>
</evidence>
<dbReference type="InterPro" id="IPR003593">
    <property type="entry name" value="AAA+_ATPase"/>
</dbReference>
<dbReference type="OrthoDB" id="9802388at2"/>
<keyword evidence="11" id="KW-1185">Reference proteome</keyword>
<dbReference type="RefSeq" id="WP_007427177.1">
    <property type="nucleotide sequence ID" value="NZ_AMGO01000046.1"/>
</dbReference>
<dbReference type="GO" id="GO:0000160">
    <property type="term" value="P:phosphorelay signal transduction system"/>
    <property type="evidence" value="ECO:0007669"/>
    <property type="project" value="UniProtKB-KW"/>
</dbReference>
<dbReference type="Gene3D" id="1.10.10.60">
    <property type="entry name" value="Homeodomain-like"/>
    <property type="match status" value="1"/>
</dbReference>
<dbReference type="EMBL" id="AMGO01000046">
    <property type="protein sequence ID" value="EKE44044.1"/>
    <property type="molecule type" value="Genomic_DNA"/>
</dbReference>
<dbReference type="SMART" id="SM00382">
    <property type="entry name" value="AAA"/>
    <property type="match status" value="1"/>
</dbReference>
<dbReference type="SUPFAM" id="SSF52540">
    <property type="entry name" value="P-loop containing nucleoside triphosphate hydrolases"/>
    <property type="match status" value="1"/>
</dbReference>
<dbReference type="SMART" id="SM00448">
    <property type="entry name" value="REC"/>
    <property type="match status" value="1"/>
</dbReference>
<dbReference type="Pfam" id="PF02954">
    <property type="entry name" value="HTH_8"/>
    <property type="match status" value="1"/>
</dbReference>
<dbReference type="InterPro" id="IPR058031">
    <property type="entry name" value="AAA_lid_NorR"/>
</dbReference>
<feature type="modified residue" description="4-aspartylphosphate" evidence="7">
    <location>
        <position position="55"/>
    </location>
</feature>